<gene>
    <name evidence="8" type="primary">Contig2017.g2176</name>
    <name evidence="8" type="ORF">STYLEM_14402</name>
</gene>
<feature type="compositionally biased region" description="Polar residues" evidence="6">
    <location>
        <begin position="140"/>
        <end position="156"/>
    </location>
</feature>
<dbReference type="Gene3D" id="1.10.220.150">
    <property type="entry name" value="Arf GTPase activating protein"/>
    <property type="match status" value="1"/>
</dbReference>
<evidence type="ECO:0000256" key="4">
    <source>
        <dbReference type="ARBA" id="ARBA00022833"/>
    </source>
</evidence>
<dbReference type="OrthoDB" id="983479at2759"/>
<dbReference type="InterPro" id="IPR037278">
    <property type="entry name" value="ARFGAP/RecO"/>
</dbReference>
<dbReference type="Proteomes" id="UP000039865">
    <property type="component" value="Unassembled WGS sequence"/>
</dbReference>
<keyword evidence="2" id="KW-0479">Metal-binding</keyword>
<dbReference type="CDD" id="cd08830">
    <property type="entry name" value="ArfGap_ArfGap1"/>
    <property type="match status" value="1"/>
</dbReference>
<dbReference type="InterPro" id="IPR038508">
    <property type="entry name" value="ArfGAP_dom_sf"/>
</dbReference>
<reference evidence="8 9" key="1">
    <citation type="submission" date="2014-06" db="EMBL/GenBank/DDBJ databases">
        <authorList>
            <person name="Swart Estienne"/>
        </authorList>
    </citation>
    <scope>NUCLEOTIDE SEQUENCE [LARGE SCALE GENOMIC DNA]</scope>
    <source>
        <strain evidence="8 9">130c</strain>
    </source>
</reference>
<sequence>MDKKIYDKTDQFFGSYTSSESNNRCFDCKSAAPQWASITHGILICFVCTSEHRQLGTTISQVRSINLDIWTEKHIAMMKVGGNQQFKEFLEKYNLETEKPKIKYMTKAANFYRRKLASMATNTVFSEDDPDYDDGRLMTDGSSVPTRSPQDAANTQDQIEEELKDIDVQMMDNQNNGSEQQTKEGHQSSSTANQYFSAFKSKAGSLFDKMASSNVIQKASTSAKEMYQKAGTVAKETGTKVKTKFDESGVTNVASQTAGKIATGGKFVGGYIVDKAKVAKNAVGEKIDNNPKLSSASQAAKEKVGVIGNAISGMFGKFKSQKRDQPLPYEEIQQQNNIGSDSTQNSSVNNSNNKEQEFEMYDDKDNQPNAKEDDQNKIRI</sequence>
<evidence type="ECO:0000313" key="9">
    <source>
        <dbReference type="Proteomes" id="UP000039865"/>
    </source>
</evidence>
<proteinExistence type="predicted"/>
<name>A0A078AVN8_STYLE</name>
<feature type="region of interest" description="Disordered" evidence="6">
    <location>
        <begin position="125"/>
        <end position="156"/>
    </location>
</feature>
<evidence type="ECO:0000256" key="5">
    <source>
        <dbReference type="PROSITE-ProRule" id="PRU00288"/>
    </source>
</evidence>
<dbReference type="EMBL" id="CCKQ01013635">
    <property type="protein sequence ID" value="CDW85327.1"/>
    <property type="molecule type" value="Genomic_DNA"/>
</dbReference>
<keyword evidence="3 5" id="KW-0863">Zinc-finger</keyword>
<keyword evidence="9" id="KW-1185">Reference proteome</keyword>
<evidence type="ECO:0000256" key="3">
    <source>
        <dbReference type="ARBA" id="ARBA00022771"/>
    </source>
</evidence>
<dbReference type="SUPFAM" id="SSF57863">
    <property type="entry name" value="ArfGap/RecO-like zinc finger"/>
    <property type="match status" value="1"/>
</dbReference>
<evidence type="ECO:0000256" key="6">
    <source>
        <dbReference type="SAM" id="MobiDB-lite"/>
    </source>
</evidence>
<dbReference type="GO" id="GO:0008270">
    <property type="term" value="F:zinc ion binding"/>
    <property type="evidence" value="ECO:0007669"/>
    <property type="project" value="UniProtKB-KW"/>
</dbReference>
<dbReference type="PRINTS" id="PR00405">
    <property type="entry name" value="REVINTRACTNG"/>
</dbReference>
<protein>
    <submittedName>
        <fullName evidence="8">Adp-ribosylation factor gtpase-activating protein</fullName>
    </submittedName>
</protein>
<feature type="compositionally biased region" description="Low complexity" evidence="6">
    <location>
        <begin position="340"/>
        <end position="353"/>
    </location>
</feature>
<keyword evidence="4" id="KW-0862">Zinc</keyword>
<dbReference type="PANTHER" id="PTHR45686">
    <property type="entry name" value="ADP-RIBOSYLATION FACTOR GTPASE ACTIVATING PROTEIN 3, ISOFORM H-RELATED"/>
    <property type="match status" value="1"/>
</dbReference>
<dbReference type="GO" id="GO:0005096">
    <property type="term" value="F:GTPase activator activity"/>
    <property type="evidence" value="ECO:0007669"/>
    <property type="project" value="UniProtKB-KW"/>
</dbReference>
<dbReference type="GO" id="GO:0000139">
    <property type="term" value="C:Golgi membrane"/>
    <property type="evidence" value="ECO:0007669"/>
    <property type="project" value="GOC"/>
</dbReference>
<evidence type="ECO:0000259" key="7">
    <source>
        <dbReference type="PROSITE" id="PS50115"/>
    </source>
</evidence>
<feature type="region of interest" description="Disordered" evidence="6">
    <location>
        <begin position="319"/>
        <end position="380"/>
    </location>
</feature>
<evidence type="ECO:0000256" key="1">
    <source>
        <dbReference type="ARBA" id="ARBA00022468"/>
    </source>
</evidence>
<dbReference type="PANTHER" id="PTHR45686:SF4">
    <property type="entry name" value="ADP-RIBOSYLATION FACTOR GTPASE ACTIVATING PROTEIN 3, ISOFORM H"/>
    <property type="match status" value="1"/>
</dbReference>
<dbReference type="PROSITE" id="PS50115">
    <property type="entry name" value="ARFGAP"/>
    <property type="match status" value="1"/>
</dbReference>
<dbReference type="AlphaFoldDB" id="A0A078AVN8"/>
<organism evidence="8 9">
    <name type="scientific">Stylonychia lemnae</name>
    <name type="common">Ciliate</name>
    <dbReference type="NCBI Taxonomy" id="5949"/>
    <lineage>
        <taxon>Eukaryota</taxon>
        <taxon>Sar</taxon>
        <taxon>Alveolata</taxon>
        <taxon>Ciliophora</taxon>
        <taxon>Intramacronucleata</taxon>
        <taxon>Spirotrichea</taxon>
        <taxon>Stichotrichia</taxon>
        <taxon>Sporadotrichida</taxon>
        <taxon>Oxytrichidae</taxon>
        <taxon>Stylonychinae</taxon>
        <taxon>Stylonychia</taxon>
    </lineage>
</organism>
<dbReference type="SMART" id="SM00105">
    <property type="entry name" value="ArfGap"/>
    <property type="match status" value="1"/>
</dbReference>
<feature type="compositionally biased region" description="Basic and acidic residues" evidence="6">
    <location>
        <begin position="354"/>
        <end position="380"/>
    </location>
</feature>
<dbReference type="GO" id="GO:0048205">
    <property type="term" value="P:COPI coating of Golgi vesicle"/>
    <property type="evidence" value="ECO:0007669"/>
    <property type="project" value="TreeGrafter"/>
</dbReference>
<feature type="domain" description="Arf-GAP" evidence="7">
    <location>
        <begin position="10"/>
        <end position="125"/>
    </location>
</feature>
<dbReference type="Pfam" id="PF01412">
    <property type="entry name" value="ArfGap"/>
    <property type="match status" value="1"/>
</dbReference>
<evidence type="ECO:0000256" key="2">
    <source>
        <dbReference type="ARBA" id="ARBA00022723"/>
    </source>
</evidence>
<dbReference type="InParanoid" id="A0A078AVN8"/>
<evidence type="ECO:0000313" key="8">
    <source>
        <dbReference type="EMBL" id="CDW85327.1"/>
    </source>
</evidence>
<accession>A0A078AVN8</accession>
<keyword evidence="1" id="KW-0343">GTPase activation</keyword>
<dbReference type="InterPro" id="IPR001164">
    <property type="entry name" value="ArfGAP_dom"/>
</dbReference>